<dbReference type="AlphaFoldDB" id="A0A1H8SU14"/>
<evidence type="ECO:0000256" key="3">
    <source>
        <dbReference type="ARBA" id="ARBA00023163"/>
    </source>
</evidence>
<dbReference type="SUPFAM" id="SSF46785">
    <property type="entry name" value="Winged helix' DNA-binding domain"/>
    <property type="match status" value="1"/>
</dbReference>
<name>A0A1H8SU14_9GAMM</name>
<dbReference type="SUPFAM" id="SSF48008">
    <property type="entry name" value="GntR ligand-binding domain-like"/>
    <property type="match status" value="1"/>
</dbReference>
<dbReference type="InterPro" id="IPR011711">
    <property type="entry name" value="GntR_C"/>
</dbReference>
<protein>
    <submittedName>
        <fullName evidence="6">DNA-binding transcriptional regulator, GntR family</fullName>
    </submittedName>
</protein>
<dbReference type="Gene3D" id="1.20.120.530">
    <property type="entry name" value="GntR ligand-binding domain-like"/>
    <property type="match status" value="1"/>
</dbReference>
<dbReference type="EMBL" id="FOEG01000003">
    <property type="protein sequence ID" value="SEO82077.1"/>
    <property type="molecule type" value="Genomic_DNA"/>
</dbReference>
<dbReference type="InterPro" id="IPR036388">
    <property type="entry name" value="WH-like_DNA-bd_sf"/>
</dbReference>
<dbReference type="InterPro" id="IPR000524">
    <property type="entry name" value="Tscrpt_reg_HTH_GntR"/>
</dbReference>
<evidence type="ECO:0000256" key="1">
    <source>
        <dbReference type="ARBA" id="ARBA00023015"/>
    </source>
</evidence>
<keyword evidence="2 6" id="KW-0238">DNA-binding</keyword>
<organism evidence="6 7">
    <name type="scientific">Aquisalimonas asiatica</name>
    <dbReference type="NCBI Taxonomy" id="406100"/>
    <lineage>
        <taxon>Bacteria</taxon>
        <taxon>Pseudomonadati</taxon>
        <taxon>Pseudomonadota</taxon>
        <taxon>Gammaproteobacteria</taxon>
        <taxon>Chromatiales</taxon>
        <taxon>Ectothiorhodospiraceae</taxon>
        <taxon>Aquisalimonas</taxon>
    </lineage>
</organism>
<sequence>MSRDNITAMGNRRKAKSRDSRRDEEIYRAMSEAIVEHRLSPGDRLPEDALAEAFDVSRTGIRKVLQRLALERLVTIQANRGASVARPSPGEARDVFGARRMVECALMDAVADNMTEEDLAELRQLVRDERHAQGRGEQRQAIQLSAAFHTRLSRVARNEPMSEFIGQLALRSSLVIAVYGSTDSIGCDCGDHGEVLDLLEAGEKDKARKWMAGHLEHIERSLRFESGSEGTPDFKSIFQRRAQSGAGDG</sequence>
<dbReference type="GO" id="GO:0003700">
    <property type="term" value="F:DNA-binding transcription factor activity"/>
    <property type="evidence" value="ECO:0007669"/>
    <property type="project" value="InterPro"/>
</dbReference>
<dbReference type="PANTHER" id="PTHR43537">
    <property type="entry name" value="TRANSCRIPTIONAL REGULATOR, GNTR FAMILY"/>
    <property type="match status" value="1"/>
</dbReference>
<reference evidence="6 7" key="1">
    <citation type="submission" date="2016-10" db="EMBL/GenBank/DDBJ databases">
        <authorList>
            <person name="de Groot N.N."/>
        </authorList>
    </citation>
    <scope>NUCLEOTIDE SEQUENCE [LARGE SCALE GENOMIC DNA]</scope>
    <source>
        <strain evidence="6 7">CGMCC 1.6291</strain>
    </source>
</reference>
<keyword evidence="7" id="KW-1185">Reference proteome</keyword>
<keyword evidence="1" id="KW-0805">Transcription regulation</keyword>
<dbReference type="CDD" id="cd07377">
    <property type="entry name" value="WHTH_GntR"/>
    <property type="match status" value="1"/>
</dbReference>
<dbReference type="PROSITE" id="PS50949">
    <property type="entry name" value="HTH_GNTR"/>
    <property type="match status" value="1"/>
</dbReference>
<dbReference type="Pfam" id="PF00392">
    <property type="entry name" value="GntR"/>
    <property type="match status" value="1"/>
</dbReference>
<dbReference type="RefSeq" id="WP_245753993.1">
    <property type="nucleotide sequence ID" value="NZ_FOEG01000003.1"/>
</dbReference>
<dbReference type="SMART" id="SM00345">
    <property type="entry name" value="HTH_GNTR"/>
    <property type="match status" value="1"/>
</dbReference>
<keyword evidence="3" id="KW-0804">Transcription</keyword>
<dbReference type="InterPro" id="IPR036390">
    <property type="entry name" value="WH_DNA-bd_sf"/>
</dbReference>
<evidence type="ECO:0000313" key="7">
    <source>
        <dbReference type="Proteomes" id="UP000199657"/>
    </source>
</evidence>
<gene>
    <name evidence="6" type="ORF">SAMN04488052_103196</name>
</gene>
<dbReference type="GO" id="GO:0003677">
    <property type="term" value="F:DNA binding"/>
    <property type="evidence" value="ECO:0007669"/>
    <property type="project" value="UniProtKB-KW"/>
</dbReference>
<dbReference type="Gene3D" id="1.10.10.10">
    <property type="entry name" value="Winged helix-like DNA-binding domain superfamily/Winged helix DNA-binding domain"/>
    <property type="match status" value="1"/>
</dbReference>
<dbReference type="Proteomes" id="UP000199657">
    <property type="component" value="Unassembled WGS sequence"/>
</dbReference>
<feature type="domain" description="HTH gntR-type" evidence="5">
    <location>
        <begin position="20"/>
        <end position="87"/>
    </location>
</feature>
<evidence type="ECO:0000256" key="2">
    <source>
        <dbReference type="ARBA" id="ARBA00023125"/>
    </source>
</evidence>
<feature type="region of interest" description="Disordered" evidence="4">
    <location>
        <begin position="1"/>
        <end position="24"/>
    </location>
</feature>
<dbReference type="SMART" id="SM00895">
    <property type="entry name" value="FCD"/>
    <property type="match status" value="1"/>
</dbReference>
<accession>A0A1H8SU14</accession>
<proteinExistence type="predicted"/>
<evidence type="ECO:0000259" key="5">
    <source>
        <dbReference type="PROSITE" id="PS50949"/>
    </source>
</evidence>
<dbReference type="PANTHER" id="PTHR43537:SF53">
    <property type="entry name" value="HTH-TYPE TRANSCRIPTIONAL REPRESSOR NANR"/>
    <property type="match status" value="1"/>
</dbReference>
<dbReference type="STRING" id="406100.SAMN04488052_103196"/>
<dbReference type="Pfam" id="PF07729">
    <property type="entry name" value="FCD"/>
    <property type="match status" value="1"/>
</dbReference>
<dbReference type="InterPro" id="IPR008920">
    <property type="entry name" value="TF_FadR/GntR_C"/>
</dbReference>
<evidence type="ECO:0000313" key="6">
    <source>
        <dbReference type="EMBL" id="SEO82077.1"/>
    </source>
</evidence>
<evidence type="ECO:0000256" key="4">
    <source>
        <dbReference type="SAM" id="MobiDB-lite"/>
    </source>
</evidence>